<accession>A0ABW3Q613</accession>
<evidence type="ECO:0000313" key="2">
    <source>
        <dbReference type="Proteomes" id="UP001597169"/>
    </source>
</evidence>
<organism evidence="1 2">
    <name type="scientific">Paenibacillus provencensis</name>
    <dbReference type="NCBI Taxonomy" id="441151"/>
    <lineage>
        <taxon>Bacteria</taxon>
        <taxon>Bacillati</taxon>
        <taxon>Bacillota</taxon>
        <taxon>Bacilli</taxon>
        <taxon>Bacillales</taxon>
        <taxon>Paenibacillaceae</taxon>
        <taxon>Paenibacillus</taxon>
    </lineage>
</organism>
<dbReference type="EMBL" id="JBHTKX010000003">
    <property type="protein sequence ID" value="MFD1130334.1"/>
    <property type="molecule type" value="Genomic_DNA"/>
</dbReference>
<keyword evidence="2" id="KW-1185">Reference proteome</keyword>
<reference evidence="2" key="1">
    <citation type="journal article" date="2019" name="Int. J. Syst. Evol. Microbiol.">
        <title>The Global Catalogue of Microorganisms (GCM) 10K type strain sequencing project: providing services to taxonomists for standard genome sequencing and annotation.</title>
        <authorList>
            <consortium name="The Broad Institute Genomics Platform"/>
            <consortium name="The Broad Institute Genome Sequencing Center for Infectious Disease"/>
            <person name="Wu L."/>
            <person name="Ma J."/>
        </authorList>
    </citation>
    <scope>NUCLEOTIDE SEQUENCE [LARGE SCALE GENOMIC DNA]</scope>
    <source>
        <strain evidence="2">CCUG 53519</strain>
    </source>
</reference>
<evidence type="ECO:0000313" key="1">
    <source>
        <dbReference type="EMBL" id="MFD1130334.1"/>
    </source>
</evidence>
<gene>
    <name evidence="1" type="ORF">ACFQ3J_19490</name>
</gene>
<protein>
    <submittedName>
        <fullName evidence="1">Uncharacterized protein</fullName>
    </submittedName>
</protein>
<dbReference type="Proteomes" id="UP001597169">
    <property type="component" value="Unassembled WGS sequence"/>
</dbReference>
<sequence>MELIIQVDFAEQSPELPEFHVGNVYLFEESLLLCCKYIQTCRSWTCNPIYVITERSKPRLIYRGLGATHVIYSRGSDFSSYSKPDREVLSKCWISS</sequence>
<dbReference type="RefSeq" id="WP_251583749.1">
    <property type="nucleotide sequence ID" value="NZ_JBHTKX010000003.1"/>
</dbReference>
<name>A0ABW3Q613_9BACL</name>
<comment type="caution">
    <text evidence="1">The sequence shown here is derived from an EMBL/GenBank/DDBJ whole genome shotgun (WGS) entry which is preliminary data.</text>
</comment>
<proteinExistence type="predicted"/>